<evidence type="ECO:0000313" key="2">
    <source>
        <dbReference type="EMBL" id="QGA27103.1"/>
    </source>
</evidence>
<dbReference type="CDD" id="cd01822">
    <property type="entry name" value="Lysophospholipase_L1_like"/>
    <property type="match status" value="1"/>
</dbReference>
<proteinExistence type="predicted"/>
<accession>A0A5Q0QC07</accession>
<dbReference type="Proteomes" id="UP000326921">
    <property type="component" value="Chromosome"/>
</dbReference>
<feature type="domain" description="SGNH hydrolase-type esterase" evidence="1">
    <location>
        <begin position="51"/>
        <end position="214"/>
    </location>
</feature>
<dbReference type="AlphaFoldDB" id="A0A5Q0QC07"/>
<dbReference type="Gene3D" id="3.40.50.1110">
    <property type="entry name" value="SGNH hydrolase"/>
    <property type="match status" value="1"/>
</dbReference>
<dbReference type="PANTHER" id="PTHR30383:SF5">
    <property type="entry name" value="SGNH HYDROLASE-TYPE ESTERASE DOMAIN-CONTAINING PROTEIN"/>
    <property type="match status" value="1"/>
</dbReference>
<evidence type="ECO:0000259" key="1">
    <source>
        <dbReference type="Pfam" id="PF13472"/>
    </source>
</evidence>
<dbReference type="InterPro" id="IPR036514">
    <property type="entry name" value="SGNH_hydro_sf"/>
</dbReference>
<dbReference type="PROSITE" id="PS51257">
    <property type="entry name" value="PROKAR_LIPOPROTEIN"/>
    <property type="match status" value="1"/>
</dbReference>
<gene>
    <name evidence="2" type="ORF">GFH32_12580</name>
</gene>
<reference evidence="2 3" key="1">
    <citation type="submission" date="2019-10" db="EMBL/GenBank/DDBJ databases">
        <authorList>
            <person name="Dong K."/>
        </authorList>
    </citation>
    <scope>NUCLEOTIDE SEQUENCE [LARGE SCALE GENOMIC DNA]</scope>
    <source>
        <strain evidence="3">dk4302</strain>
    </source>
</reference>
<dbReference type="RefSeq" id="WP_153511945.1">
    <property type="nucleotide sequence ID" value="NZ_CP045652.1"/>
</dbReference>
<keyword evidence="3" id="KW-1185">Reference proteome</keyword>
<organism evidence="2 3">
    <name type="scientific">Sphingobacterium zhuxiongii</name>
    <dbReference type="NCBI Taxonomy" id="2662364"/>
    <lineage>
        <taxon>Bacteria</taxon>
        <taxon>Pseudomonadati</taxon>
        <taxon>Bacteroidota</taxon>
        <taxon>Sphingobacteriia</taxon>
        <taxon>Sphingobacteriales</taxon>
        <taxon>Sphingobacteriaceae</taxon>
        <taxon>Sphingobacterium</taxon>
    </lineage>
</organism>
<dbReference type="InterPro" id="IPR051532">
    <property type="entry name" value="Ester_Hydrolysis_Enzymes"/>
</dbReference>
<dbReference type="KEGG" id="sphe:GFH32_12580"/>
<dbReference type="Pfam" id="PF13472">
    <property type="entry name" value="Lipase_GDSL_2"/>
    <property type="match status" value="1"/>
</dbReference>
<dbReference type="EMBL" id="CP045652">
    <property type="protein sequence ID" value="QGA27103.1"/>
    <property type="molecule type" value="Genomic_DNA"/>
</dbReference>
<dbReference type="GO" id="GO:0004622">
    <property type="term" value="F:phosphatidylcholine lysophospholipase activity"/>
    <property type="evidence" value="ECO:0007669"/>
    <property type="project" value="TreeGrafter"/>
</dbReference>
<dbReference type="PANTHER" id="PTHR30383">
    <property type="entry name" value="THIOESTERASE 1/PROTEASE 1/LYSOPHOSPHOLIPASE L1"/>
    <property type="match status" value="1"/>
</dbReference>
<protein>
    <submittedName>
        <fullName evidence="2">Arylesterase</fullName>
    </submittedName>
</protein>
<dbReference type="InterPro" id="IPR013830">
    <property type="entry name" value="SGNH_hydro"/>
</dbReference>
<dbReference type="SUPFAM" id="SSF52266">
    <property type="entry name" value="SGNH hydrolase"/>
    <property type="match status" value="1"/>
</dbReference>
<name>A0A5Q0QC07_9SPHI</name>
<sequence length="228" mass="24815">MKNFNASISIFSAIILLSACNNGQQTQSANQVQDSISKQELTKEKKQNILFFGNSLTAGLGLESQNDAFPALIQNTIDSLGLNYNCINAGLSGETSAGGKDRIDWLLKEPVDVFVLELGANDGLRGIKPEATKKNLGDIVDKVKKAYPECKLVLAGMKVPPSMGATYYKQFESIFPSLAQEKNMILIPFLLDKVAGIAKLNQQDAVHPTKEGQHILADNVWIHLKGIL</sequence>
<evidence type="ECO:0000313" key="3">
    <source>
        <dbReference type="Proteomes" id="UP000326921"/>
    </source>
</evidence>